<dbReference type="VEuPathDB" id="VectorBase:MDOMA2_018979"/>
<keyword evidence="5" id="KW-0653">Protein transport</keyword>
<evidence type="ECO:0000256" key="3">
    <source>
        <dbReference type="ARBA" id="ARBA00020978"/>
    </source>
</evidence>
<organism evidence="9">
    <name type="scientific">Musca domestica</name>
    <name type="common">House fly</name>
    <dbReference type="NCBI Taxonomy" id="7370"/>
    <lineage>
        <taxon>Eukaryota</taxon>
        <taxon>Metazoa</taxon>
        <taxon>Ecdysozoa</taxon>
        <taxon>Arthropoda</taxon>
        <taxon>Hexapoda</taxon>
        <taxon>Insecta</taxon>
        <taxon>Pterygota</taxon>
        <taxon>Neoptera</taxon>
        <taxon>Endopterygota</taxon>
        <taxon>Diptera</taxon>
        <taxon>Brachycera</taxon>
        <taxon>Muscomorpha</taxon>
        <taxon>Muscoidea</taxon>
        <taxon>Muscidae</taxon>
        <taxon>Musca</taxon>
    </lineage>
</organism>
<dbReference type="InterPro" id="IPR033370">
    <property type="entry name" value="COG1"/>
</dbReference>
<evidence type="ECO:0000256" key="4">
    <source>
        <dbReference type="ARBA" id="ARBA00022448"/>
    </source>
</evidence>
<dbReference type="GO" id="GO:0000139">
    <property type="term" value="C:Golgi membrane"/>
    <property type="evidence" value="ECO:0007669"/>
    <property type="project" value="UniProtKB-SubCell"/>
</dbReference>
<evidence type="ECO:0000256" key="6">
    <source>
        <dbReference type="ARBA" id="ARBA00023034"/>
    </source>
</evidence>
<dbReference type="PANTHER" id="PTHR31658:SF0">
    <property type="entry name" value="CONSERVED OLIGOMERIC GOLGI COMPLEX SUBUNIT 1"/>
    <property type="match status" value="1"/>
</dbReference>
<feature type="region of interest" description="Disordered" evidence="8">
    <location>
        <begin position="370"/>
        <end position="402"/>
    </location>
</feature>
<keyword evidence="6" id="KW-0333">Golgi apparatus</keyword>
<feature type="compositionally biased region" description="Low complexity" evidence="8">
    <location>
        <begin position="381"/>
        <end position="391"/>
    </location>
</feature>
<evidence type="ECO:0000313" key="9">
    <source>
        <dbReference type="EMBL" id="AFP63563.1"/>
    </source>
</evidence>
<dbReference type="VEuPathDB" id="VectorBase:MDOA011434"/>
<protein>
    <recommendedName>
        <fullName evidence="3">Conserved oligomeric Golgi complex subunit 1</fullName>
    </recommendedName>
</protein>
<reference evidence="9" key="1">
    <citation type="submission" date="2012-08" db="EMBL/GenBank/DDBJ databases">
        <title>Transcriptome of adult Musca domestica launches a platform for comparative house fly gene expression and characterization of differential gene expression among resistant and susceptible house flies.</title>
        <authorList>
            <person name="Liu N."/>
            <person name="Zhang L."/>
            <person name="Li M."/>
            <person name="Reid W."/>
        </authorList>
    </citation>
    <scope>NUCLEOTIDE SEQUENCE</scope>
    <source>
        <strain evidence="9">ALHF</strain>
        <tissue evidence="9">Whole body</tissue>
    </source>
</reference>
<dbReference type="GO" id="GO:0015031">
    <property type="term" value="P:protein transport"/>
    <property type="evidence" value="ECO:0007669"/>
    <property type="project" value="UniProtKB-KW"/>
</dbReference>
<evidence type="ECO:0000256" key="2">
    <source>
        <dbReference type="ARBA" id="ARBA00006653"/>
    </source>
</evidence>
<dbReference type="AlphaFoldDB" id="T1PJS1"/>
<dbReference type="PANTHER" id="PTHR31658">
    <property type="entry name" value="CONSERVED OLIGOMERIC GOLGI COMPLEX SUBUNIT 1"/>
    <property type="match status" value="1"/>
</dbReference>
<dbReference type="GO" id="GO:0006891">
    <property type="term" value="P:intra-Golgi vesicle-mediated transport"/>
    <property type="evidence" value="ECO:0007669"/>
    <property type="project" value="InterPro"/>
</dbReference>
<evidence type="ECO:0000256" key="8">
    <source>
        <dbReference type="SAM" id="MobiDB-lite"/>
    </source>
</evidence>
<comment type="similarity">
    <text evidence="2">Belongs to the COG1 family.</text>
</comment>
<dbReference type="GO" id="GO:0017119">
    <property type="term" value="C:Golgi transport complex"/>
    <property type="evidence" value="ECO:0007669"/>
    <property type="project" value="InterPro"/>
</dbReference>
<evidence type="ECO:0000256" key="1">
    <source>
        <dbReference type="ARBA" id="ARBA00004395"/>
    </source>
</evidence>
<sequence length="415" mass="47080">MATQFDGDLSSIIQEMNVLLEEPTTKKEDKQELVDFLRDTAQRQITEFITKTKELRLTSSQREALLFVIRCCCSLIELCPHLKKCFCHSSSWRQQLGGGGTTSTGASQDYWQRICGLIEDEVFQLWLCLVRGILEEYHCDRYLMDVNSNIVILEDFAHWEIITLEQKDEQDMPTQTSFRVPTQPRISLQSYFHTLITALKKIVPETLPNKVLLTLKKMLLEQLLQHYKNLIEKSNNSTTPMGQNIALQLYFDLKFLQNSFDLSREQKNQFSSIQDAYRDVIDPFDFELLSTQLMANVKRAVTRYNCILGVLTTTTTNASNISGTSAVVPEKDPNVLSLCSSGATTLWFPLLPVVTNTHVTTAVENKKAVLMSSESEKTTPTRKATTTSSATRKSDTKSKSGAASFFGAMSQEWFR</sequence>
<name>T1PJS1_MUSDO</name>
<evidence type="ECO:0000256" key="5">
    <source>
        <dbReference type="ARBA" id="ARBA00022927"/>
    </source>
</evidence>
<dbReference type="EMBL" id="KA648934">
    <property type="protein sequence ID" value="AFP63563.1"/>
    <property type="molecule type" value="mRNA"/>
</dbReference>
<accession>T1PJS1</accession>
<proteinExistence type="evidence at transcript level"/>
<evidence type="ECO:0000256" key="7">
    <source>
        <dbReference type="ARBA" id="ARBA00023136"/>
    </source>
</evidence>
<keyword evidence="7" id="KW-0472">Membrane</keyword>
<comment type="subcellular location">
    <subcellularLocation>
        <location evidence="1">Golgi apparatus membrane</location>
        <topology evidence="1">Peripheral membrane protein</topology>
    </subcellularLocation>
</comment>
<keyword evidence="4" id="KW-0813">Transport</keyword>